<dbReference type="PANTHER" id="PTHR33162">
    <property type="entry name" value="SEC-INDEPENDENT PROTEIN TRANSLOCASE PROTEIN TATA, CHLOROPLASTIC"/>
    <property type="match status" value="1"/>
</dbReference>
<keyword evidence="13" id="KW-1185">Reference proteome</keyword>
<dbReference type="GO" id="GO:0008320">
    <property type="term" value="F:protein transmembrane transporter activity"/>
    <property type="evidence" value="ECO:0007669"/>
    <property type="project" value="UniProtKB-UniRule"/>
</dbReference>
<dbReference type="GO" id="GO:0043953">
    <property type="term" value="P:protein transport by the Tat complex"/>
    <property type="evidence" value="ECO:0007669"/>
    <property type="project" value="UniProtKB-UniRule"/>
</dbReference>
<keyword evidence="2 9" id="KW-0813">Transport</keyword>
<keyword evidence="3 9" id="KW-1003">Cell membrane</keyword>
<dbReference type="GO" id="GO:0033281">
    <property type="term" value="C:TAT protein transport complex"/>
    <property type="evidence" value="ECO:0007669"/>
    <property type="project" value="UniProtKB-UniRule"/>
</dbReference>
<keyword evidence="5 9" id="KW-0653">Protein transport</keyword>
<evidence type="ECO:0000256" key="4">
    <source>
        <dbReference type="ARBA" id="ARBA00022692"/>
    </source>
</evidence>
<dbReference type="RefSeq" id="WP_106263776.1">
    <property type="nucleotide sequence ID" value="NZ_PVTQ01000004.1"/>
</dbReference>
<dbReference type="Proteomes" id="UP000238392">
    <property type="component" value="Unassembled WGS sequence"/>
</dbReference>
<comment type="subunit">
    <text evidence="9">The Tat system comprises two distinct complexes: a TatABC complex, containing multiple copies of TatA, TatB and TatC subunits, and a separate TatA complex, containing only TatA subunits. Substrates initially bind to the TatABC complex, which probably triggers association of the separate TatA complex to form the active translocon.</text>
</comment>
<dbReference type="PANTHER" id="PTHR33162:SF1">
    <property type="entry name" value="SEC-INDEPENDENT PROTEIN TRANSLOCASE PROTEIN TATA, CHLOROPLASTIC"/>
    <property type="match status" value="1"/>
</dbReference>
<keyword evidence="8 9" id="KW-0472">Membrane</keyword>
<evidence type="ECO:0000256" key="5">
    <source>
        <dbReference type="ARBA" id="ARBA00022927"/>
    </source>
</evidence>
<comment type="function">
    <text evidence="9">Part of the twin-arginine translocation (Tat) system that transports large folded proteins containing a characteristic twin-arginine motif in their signal peptide across membranes. Together with TatC, TatB is part of a receptor directly interacting with Tat signal peptides. TatB may form an oligomeric binding site that transiently accommodates folded Tat precursor proteins before their translocation.</text>
</comment>
<evidence type="ECO:0000256" key="1">
    <source>
        <dbReference type="ARBA" id="ARBA00004167"/>
    </source>
</evidence>
<keyword evidence="4 9" id="KW-0812">Transmembrane</keyword>
<name>A0A2T0WX51_9RHOB</name>
<dbReference type="OrthoDB" id="7206969at2"/>
<keyword evidence="7 9" id="KW-0811">Translocation</keyword>
<feature type="transmembrane region" description="Helical" evidence="11">
    <location>
        <begin position="6"/>
        <end position="25"/>
    </location>
</feature>
<dbReference type="AlphaFoldDB" id="A0A2T0WX51"/>
<evidence type="ECO:0000256" key="11">
    <source>
        <dbReference type="SAM" id="Phobius"/>
    </source>
</evidence>
<evidence type="ECO:0000256" key="9">
    <source>
        <dbReference type="HAMAP-Rule" id="MF_00237"/>
    </source>
</evidence>
<feature type="region of interest" description="Disordered" evidence="10">
    <location>
        <begin position="110"/>
        <end position="157"/>
    </location>
</feature>
<keyword evidence="6 9" id="KW-1133">Transmembrane helix</keyword>
<proteinExistence type="inferred from homology"/>
<evidence type="ECO:0000256" key="10">
    <source>
        <dbReference type="SAM" id="MobiDB-lite"/>
    </source>
</evidence>
<evidence type="ECO:0000256" key="3">
    <source>
        <dbReference type="ARBA" id="ARBA00022475"/>
    </source>
</evidence>
<evidence type="ECO:0000256" key="6">
    <source>
        <dbReference type="ARBA" id="ARBA00022989"/>
    </source>
</evidence>
<dbReference type="PRINTS" id="PR01506">
    <property type="entry name" value="TATBPROTEIN"/>
</dbReference>
<protein>
    <recommendedName>
        <fullName evidence="9">Sec-independent protein translocase protein TatB</fullName>
    </recommendedName>
</protein>
<accession>A0A2T0WX51</accession>
<evidence type="ECO:0000313" key="13">
    <source>
        <dbReference type="Proteomes" id="UP000238392"/>
    </source>
</evidence>
<dbReference type="InterPro" id="IPR003369">
    <property type="entry name" value="TatA/B/E"/>
</dbReference>
<dbReference type="Pfam" id="PF02416">
    <property type="entry name" value="TatA_B_E"/>
    <property type="match status" value="1"/>
</dbReference>
<comment type="caution">
    <text evidence="12">The sequence shown here is derived from an EMBL/GenBank/DDBJ whole genome shotgun (WGS) entry which is preliminary data.</text>
</comment>
<dbReference type="EMBL" id="PVTQ01000004">
    <property type="protein sequence ID" value="PRY91261.1"/>
    <property type="molecule type" value="Genomic_DNA"/>
</dbReference>
<evidence type="ECO:0000256" key="2">
    <source>
        <dbReference type="ARBA" id="ARBA00022448"/>
    </source>
</evidence>
<comment type="similarity">
    <text evidence="9">Belongs to the TatB family.</text>
</comment>
<dbReference type="Gene3D" id="1.20.5.3310">
    <property type="match status" value="1"/>
</dbReference>
<comment type="subcellular location">
    <subcellularLocation>
        <location evidence="9">Cell membrane</location>
        <topology evidence="9">Single-pass membrane protein</topology>
    </subcellularLocation>
    <subcellularLocation>
        <location evidence="1">Membrane</location>
        <topology evidence="1">Single-pass membrane protein</topology>
    </subcellularLocation>
</comment>
<evidence type="ECO:0000256" key="7">
    <source>
        <dbReference type="ARBA" id="ARBA00023010"/>
    </source>
</evidence>
<sequence>MFDLGWSELLLIGVVALIVVGPKDLPVLFRNVGRFVGKAKGMAREFSRAMEQAADEAGVKDAADTVRKATSARNLGLDSVKDAAKDFAKWTPDDSLSDDRKDVAKKIHDATAQAATKRKEQERAAAEAARAEAAADAEEHGDLAAAPEKVAKDGSTT</sequence>
<dbReference type="NCBIfam" id="TIGR01410">
    <property type="entry name" value="tatB"/>
    <property type="match status" value="1"/>
</dbReference>
<organism evidence="12 13">
    <name type="scientific">Donghicola tyrosinivorans</name>
    <dbReference type="NCBI Taxonomy" id="1652492"/>
    <lineage>
        <taxon>Bacteria</taxon>
        <taxon>Pseudomonadati</taxon>
        <taxon>Pseudomonadota</taxon>
        <taxon>Alphaproteobacteria</taxon>
        <taxon>Rhodobacterales</taxon>
        <taxon>Roseobacteraceae</taxon>
        <taxon>Donghicola</taxon>
    </lineage>
</organism>
<reference evidence="12 13" key="1">
    <citation type="submission" date="2018-03" db="EMBL/GenBank/DDBJ databases">
        <title>Genomic Encyclopedia of Archaeal and Bacterial Type Strains, Phase II (KMG-II): from individual species to whole genera.</title>
        <authorList>
            <person name="Goeker M."/>
        </authorList>
    </citation>
    <scope>NUCLEOTIDE SEQUENCE [LARGE SCALE GENOMIC DNA]</scope>
    <source>
        <strain evidence="12 13">DSM 100212</strain>
    </source>
</reference>
<dbReference type="InterPro" id="IPR018448">
    <property type="entry name" value="TatB"/>
</dbReference>
<evidence type="ECO:0000313" key="12">
    <source>
        <dbReference type="EMBL" id="PRY91261.1"/>
    </source>
</evidence>
<evidence type="ECO:0000256" key="8">
    <source>
        <dbReference type="ARBA" id="ARBA00023136"/>
    </source>
</evidence>
<gene>
    <name evidence="9" type="primary">tatB</name>
    <name evidence="12" type="ORF">CLV74_104282</name>
</gene>
<dbReference type="HAMAP" id="MF_00237">
    <property type="entry name" value="TatB"/>
    <property type="match status" value="1"/>
</dbReference>